<comment type="caution">
    <text evidence="2">The sequence shown here is derived from an EMBL/GenBank/DDBJ whole genome shotgun (WGS) entry which is preliminary data.</text>
</comment>
<keyword evidence="3" id="KW-1185">Reference proteome</keyword>
<feature type="region of interest" description="Disordered" evidence="1">
    <location>
        <begin position="17"/>
        <end position="57"/>
    </location>
</feature>
<gene>
    <name evidence="2" type="ORF">TeGR_g5156</name>
</gene>
<accession>A0ABQ6MR28</accession>
<proteinExistence type="predicted"/>
<dbReference type="Proteomes" id="UP001165060">
    <property type="component" value="Unassembled WGS sequence"/>
</dbReference>
<name>A0ABQ6MR28_9STRA</name>
<evidence type="ECO:0000313" key="3">
    <source>
        <dbReference type="Proteomes" id="UP001165060"/>
    </source>
</evidence>
<evidence type="ECO:0000313" key="2">
    <source>
        <dbReference type="EMBL" id="GMI30491.1"/>
    </source>
</evidence>
<dbReference type="EMBL" id="BRYB01000468">
    <property type="protein sequence ID" value="GMI30491.1"/>
    <property type="molecule type" value="Genomic_DNA"/>
</dbReference>
<sequence>MLRSPLLSRLARSSPLRNALAAPPAPAPALLRQRSSYTSPSKYKPRTRARVKRDKAEHVGMVGKDVPEVKSLLAGLKSHKFDENNLRHAMKLNSSLMSHLRNNSAHGLVNVVCNNAGKFNRVNWLTSVVNVRKLCESREPDSSPTPPDMQRFLGALAEHAAGPGLKALGVGVAHDVLKHLASEQAFLSPAALPQVEKVFADADAHARWLVKKSSPDQLVALLAHAAAVTAASREALPPPLIPDVVAAVAAPGYLQAGLLRKLEAAKDLESLESLNESLPLLEAPAAALKLVSDAVDDGRSYAEISKAVPSLGHARDIGALLDVYVFGREVFDFELYCAHVWSLGRNKDIIAGEFKEDKRVGLYRKDLELQIELIKDRRDPPKGATPKRLLNFAEGCFNLGVDSSDVLYWINSRARWFAANAGEEDKARAVALAEGKGLVVTRLKDGIAGKLGQNDEAAAEAGAGGGGGSTNKKAA</sequence>
<feature type="compositionally biased region" description="Basic residues" evidence="1">
    <location>
        <begin position="43"/>
        <end position="53"/>
    </location>
</feature>
<protein>
    <submittedName>
        <fullName evidence="2">Uncharacterized protein</fullName>
    </submittedName>
</protein>
<evidence type="ECO:0000256" key="1">
    <source>
        <dbReference type="SAM" id="MobiDB-lite"/>
    </source>
</evidence>
<reference evidence="2 3" key="1">
    <citation type="journal article" date="2023" name="Commun. Biol.">
        <title>Genome analysis of Parmales, the sister group of diatoms, reveals the evolutionary specialization of diatoms from phago-mixotrophs to photoautotrophs.</title>
        <authorList>
            <person name="Ban H."/>
            <person name="Sato S."/>
            <person name="Yoshikawa S."/>
            <person name="Yamada K."/>
            <person name="Nakamura Y."/>
            <person name="Ichinomiya M."/>
            <person name="Sato N."/>
            <person name="Blanc-Mathieu R."/>
            <person name="Endo H."/>
            <person name="Kuwata A."/>
            <person name="Ogata H."/>
        </authorList>
    </citation>
    <scope>NUCLEOTIDE SEQUENCE [LARGE SCALE GENOMIC DNA]</scope>
</reference>
<organism evidence="2 3">
    <name type="scientific">Tetraparma gracilis</name>
    <dbReference type="NCBI Taxonomy" id="2962635"/>
    <lineage>
        <taxon>Eukaryota</taxon>
        <taxon>Sar</taxon>
        <taxon>Stramenopiles</taxon>
        <taxon>Ochrophyta</taxon>
        <taxon>Bolidophyceae</taxon>
        <taxon>Parmales</taxon>
        <taxon>Triparmaceae</taxon>
        <taxon>Tetraparma</taxon>
    </lineage>
</organism>